<keyword evidence="4" id="KW-1185">Reference proteome</keyword>
<keyword evidence="1" id="KW-1133">Transmembrane helix</keyword>
<dbReference type="Pfam" id="PF21259">
    <property type="entry name" value="Rgg_C"/>
    <property type="match status" value="1"/>
</dbReference>
<evidence type="ECO:0000259" key="2">
    <source>
        <dbReference type="Pfam" id="PF21259"/>
    </source>
</evidence>
<gene>
    <name evidence="3" type="ORF">MAQA_04341</name>
</gene>
<proteinExistence type="predicted"/>
<comment type="caution">
    <text evidence="3">The sequence shown here is derived from an EMBL/GenBank/DDBJ whole genome shotgun (WGS) entry which is preliminary data.</text>
</comment>
<feature type="domain" description="HTH-type transcriptional regulator Rgg C-terminal" evidence="2">
    <location>
        <begin position="2"/>
        <end position="135"/>
    </location>
</feature>
<feature type="transmembrane region" description="Helical" evidence="1">
    <location>
        <begin position="69"/>
        <end position="86"/>
    </location>
</feature>
<protein>
    <submittedName>
        <fullName evidence="3">Transcriptional regulator</fullName>
    </submittedName>
</protein>
<name>W7B261_9LIST</name>
<keyword evidence="1" id="KW-0812">Transmembrane</keyword>
<dbReference type="InterPro" id="IPR010057">
    <property type="entry name" value="Transcription_activator_Rgg_C"/>
</dbReference>
<accession>W7B261</accession>
<evidence type="ECO:0000313" key="3">
    <source>
        <dbReference type="EMBL" id="EUJ19977.1"/>
    </source>
</evidence>
<evidence type="ECO:0000313" key="4">
    <source>
        <dbReference type="Proteomes" id="UP000019246"/>
    </source>
</evidence>
<dbReference type="RefSeq" id="WP_036071532.1">
    <property type="nucleotide sequence ID" value="NZ_AOCG01000005.1"/>
</dbReference>
<dbReference type="OrthoDB" id="2185502at2"/>
<dbReference type="EMBL" id="AOCG01000005">
    <property type="protein sequence ID" value="EUJ19977.1"/>
    <property type="molecule type" value="Genomic_DNA"/>
</dbReference>
<evidence type="ECO:0000256" key="1">
    <source>
        <dbReference type="SAM" id="Phobius"/>
    </source>
</evidence>
<reference evidence="3 4" key="1">
    <citation type="journal article" date="2014" name="Int. J. Syst. Evol. Microbiol.">
        <title>Listeria floridensis sp. nov., Listeria aquatica sp. nov., Listeria cornellensis sp. nov., Listeria riparia sp. nov. and Listeria grandensis sp. nov., from agricultural and natural environments.</title>
        <authorList>
            <person name="den Bakker H.C."/>
            <person name="Warchocki S."/>
            <person name="Wright E.M."/>
            <person name="Allred A.F."/>
            <person name="Ahlstrom C."/>
            <person name="Manuel C.S."/>
            <person name="Stasiewicz M.J."/>
            <person name="Burrell A."/>
            <person name="Roof S."/>
            <person name="Strawn L."/>
            <person name="Fortes E.D."/>
            <person name="Nightingale K.K."/>
            <person name="Kephart D."/>
            <person name="Wiedmann M."/>
        </authorList>
    </citation>
    <scope>NUCLEOTIDE SEQUENCE [LARGE SCALE GENOMIC DNA]</scope>
    <source>
        <strain evidence="3 4">FSL S10-1188</strain>
    </source>
</reference>
<sequence length="154" mass="18694">MQNLDDQEFLKDEKNNINKLMNHLDIVERWGIFELAIFTNCLWIFPIPYIFVNSEKVISHLIDFSEIRIYERSAFSFFFNIIILFIDKNDLKSAKYFFEKMENTLHIDTHQLYEKSFSVFLKNCITLMESNFDDNESYKSSYNIINYFLFFRIP</sequence>
<dbReference type="NCBIfam" id="TIGR01716">
    <property type="entry name" value="RGG_Cterm"/>
    <property type="match status" value="1"/>
</dbReference>
<feature type="transmembrane region" description="Helical" evidence="1">
    <location>
        <begin position="30"/>
        <end position="49"/>
    </location>
</feature>
<organism evidence="3 4">
    <name type="scientific">Listeria aquatica FSL S10-1188</name>
    <dbReference type="NCBI Taxonomy" id="1265818"/>
    <lineage>
        <taxon>Bacteria</taxon>
        <taxon>Bacillati</taxon>
        <taxon>Bacillota</taxon>
        <taxon>Bacilli</taxon>
        <taxon>Bacillales</taxon>
        <taxon>Listeriaceae</taxon>
        <taxon>Listeria</taxon>
    </lineage>
</organism>
<keyword evidence="1" id="KW-0472">Membrane</keyword>
<dbReference type="AlphaFoldDB" id="W7B261"/>
<dbReference type="Proteomes" id="UP000019246">
    <property type="component" value="Unassembled WGS sequence"/>
</dbReference>